<dbReference type="EMBL" id="JADGMS010000003">
    <property type="protein sequence ID" value="KAF9684988.1"/>
    <property type="molecule type" value="Genomic_DNA"/>
</dbReference>
<protein>
    <recommendedName>
        <fullName evidence="6">GAG-pre-integrase domain-containing protein</fullName>
    </recommendedName>
</protein>
<dbReference type="InterPro" id="IPR025724">
    <property type="entry name" value="GAG-pre-integrase_dom"/>
</dbReference>
<feature type="domain" description="Retrovirus-related Pol polyprotein from transposon TNT 1-94-like beta-barrel" evidence="3">
    <location>
        <begin position="249"/>
        <end position="324"/>
    </location>
</feature>
<evidence type="ECO:0000259" key="2">
    <source>
        <dbReference type="Pfam" id="PF13976"/>
    </source>
</evidence>
<reference evidence="4 5" key="1">
    <citation type="submission" date="2020-10" db="EMBL/GenBank/DDBJ databases">
        <title>Plant Genome Project.</title>
        <authorList>
            <person name="Zhang R.-G."/>
        </authorList>
    </citation>
    <scope>NUCLEOTIDE SEQUENCE [LARGE SCALE GENOMIC DNA]</scope>
    <source>
        <strain evidence="4">FAFU-HL-1</strain>
        <tissue evidence="4">Leaf</tissue>
    </source>
</reference>
<dbReference type="PANTHER" id="PTHR47481:SF31">
    <property type="entry name" value="OS01G0873500 PROTEIN"/>
    <property type="match status" value="1"/>
</dbReference>
<gene>
    <name evidence="4" type="ORF">SADUNF_Sadunf03G0007400</name>
</gene>
<accession>A0A835KD64</accession>
<dbReference type="PANTHER" id="PTHR47481">
    <property type="match status" value="1"/>
</dbReference>
<evidence type="ECO:0000256" key="1">
    <source>
        <dbReference type="SAM" id="MobiDB-lite"/>
    </source>
</evidence>
<sequence>MTSSNTTQTFSPSTQHYQSISQPVNSKLEGHNYLTWSVQFQVFLRSHDLNGMIDGSEEVPSKLLSDDSPNPSYTIWFRKDNCVLSWLLASISEKLVSTVFRLQTSKQVWDSLQTRFSATSRDKELSLDDFQSELLSFEALVDAPPAMQTQNFAFAAKHTNYPKRKPAGTGLRSPQFIMSSQSHGTPRNHSNSDRGAPHERPKCQICDKHNHTALDCFQRFNFSFQGRRPPSELAAMAAESNNTFEQQTWYADNGANAHITANIANLTTLQPYDDHDTVEVGNGSGLIINNTGSTTLHTNHTSFQLNKIFHCPQAATNLLSINQLCLDNDCYFILTGMDFCVKENKTDRLLLHGLVEGGLYPINGTKNFINKFRCFTSTLGTKATSEQWHDRLGHPANSTLEYLSTFLQIKKSATKTSICCT</sequence>
<keyword evidence="5" id="KW-1185">Reference proteome</keyword>
<proteinExistence type="predicted"/>
<evidence type="ECO:0000313" key="5">
    <source>
        <dbReference type="Proteomes" id="UP000657918"/>
    </source>
</evidence>
<dbReference type="InterPro" id="IPR054722">
    <property type="entry name" value="PolX-like_BBD"/>
</dbReference>
<feature type="compositionally biased region" description="Polar residues" evidence="1">
    <location>
        <begin position="176"/>
        <end position="189"/>
    </location>
</feature>
<organism evidence="4 5">
    <name type="scientific">Salix dunnii</name>
    <dbReference type="NCBI Taxonomy" id="1413687"/>
    <lineage>
        <taxon>Eukaryota</taxon>
        <taxon>Viridiplantae</taxon>
        <taxon>Streptophyta</taxon>
        <taxon>Embryophyta</taxon>
        <taxon>Tracheophyta</taxon>
        <taxon>Spermatophyta</taxon>
        <taxon>Magnoliopsida</taxon>
        <taxon>eudicotyledons</taxon>
        <taxon>Gunneridae</taxon>
        <taxon>Pentapetalae</taxon>
        <taxon>rosids</taxon>
        <taxon>fabids</taxon>
        <taxon>Malpighiales</taxon>
        <taxon>Salicaceae</taxon>
        <taxon>Saliceae</taxon>
        <taxon>Salix</taxon>
    </lineage>
</organism>
<dbReference type="Proteomes" id="UP000657918">
    <property type="component" value="Unassembled WGS sequence"/>
</dbReference>
<evidence type="ECO:0000259" key="3">
    <source>
        <dbReference type="Pfam" id="PF22936"/>
    </source>
</evidence>
<feature type="domain" description="GAG-pre-integrase" evidence="2">
    <location>
        <begin position="358"/>
        <end position="419"/>
    </location>
</feature>
<evidence type="ECO:0000313" key="4">
    <source>
        <dbReference type="EMBL" id="KAF9684988.1"/>
    </source>
</evidence>
<dbReference type="Pfam" id="PF22936">
    <property type="entry name" value="Pol_BBD"/>
    <property type="match status" value="1"/>
</dbReference>
<dbReference type="Pfam" id="PF13976">
    <property type="entry name" value="gag_pre-integrs"/>
    <property type="match status" value="1"/>
</dbReference>
<dbReference type="OrthoDB" id="1752333at2759"/>
<comment type="caution">
    <text evidence="4">The sequence shown here is derived from an EMBL/GenBank/DDBJ whole genome shotgun (WGS) entry which is preliminary data.</text>
</comment>
<feature type="region of interest" description="Disordered" evidence="1">
    <location>
        <begin position="176"/>
        <end position="199"/>
    </location>
</feature>
<name>A0A835KD64_9ROSI</name>
<dbReference type="AlphaFoldDB" id="A0A835KD64"/>
<feature type="compositionally biased region" description="Basic and acidic residues" evidence="1">
    <location>
        <begin position="190"/>
        <end position="199"/>
    </location>
</feature>
<evidence type="ECO:0008006" key="6">
    <source>
        <dbReference type="Google" id="ProtNLM"/>
    </source>
</evidence>